<evidence type="ECO:0000259" key="5">
    <source>
        <dbReference type="Pfam" id="PF00884"/>
    </source>
</evidence>
<dbReference type="InterPro" id="IPR050738">
    <property type="entry name" value="Sulfatase"/>
</dbReference>
<dbReference type="InterPro" id="IPR024607">
    <property type="entry name" value="Sulfatase_CS"/>
</dbReference>
<evidence type="ECO:0000313" key="7">
    <source>
        <dbReference type="Proteomes" id="UP000318288"/>
    </source>
</evidence>
<dbReference type="Gene3D" id="3.30.1120.10">
    <property type="match status" value="1"/>
</dbReference>
<comment type="similarity">
    <text evidence="1">Belongs to the sulfatase family.</text>
</comment>
<keyword evidence="4" id="KW-0106">Calcium</keyword>
<keyword evidence="3 6" id="KW-0378">Hydrolase</keyword>
<dbReference type="InterPro" id="IPR000917">
    <property type="entry name" value="Sulfatase_N"/>
</dbReference>
<dbReference type="Proteomes" id="UP000318288">
    <property type="component" value="Unassembled WGS sequence"/>
</dbReference>
<evidence type="ECO:0000313" key="6">
    <source>
        <dbReference type="EMBL" id="TWU54688.1"/>
    </source>
</evidence>
<dbReference type="EC" id="3.1.6.1" evidence="6"/>
<dbReference type="SUPFAM" id="SSF53649">
    <property type="entry name" value="Alkaline phosphatase-like"/>
    <property type="match status" value="1"/>
</dbReference>
<dbReference type="Gene3D" id="3.40.720.10">
    <property type="entry name" value="Alkaline Phosphatase, subunit A"/>
    <property type="match status" value="1"/>
</dbReference>
<dbReference type="OrthoDB" id="9783154at2"/>
<feature type="domain" description="Sulfatase N-terminal" evidence="5">
    <location>
        <begin position="22"/>
        <end position="332"/>
    </location>
</feature>
<dbReference type="AlphaFoldDB" id="A0A5C6EZY6"/>
<proteinExistence type="inferred from homology"/>
<sequence length="581" mass="65162" precursor="true">MQRLTSVFGLLFCGFAAGADRPNVILIVTDDQGYGDMSCHGNPWLKTPSLDRLAAEGAQLEDYHVDPVCTPTRAALMTGRYSSRVGAWAVTEGRQLLSADEATMADLFAGVGYRTGMFGKWHLGDTWPYAPRFRGFQNVVRHLAGGIDEIGNPIGNDYFDDTYYRNGKPEKILGYCTDVFFAECERMISEPSEQPFFVYLPLNAMHGPHTVAEKYSVPFRAEGHSENRSKFFGQIINFDENLGRLLDLLESRKVADETIVIFMGDNGTAEGANGRFPDDGHNAGMRGKKGSVYEGGHRVACFVRWPARLQAGRKIHALTSCRDWLPTLIDWCNLDAVNLKRFDGQSLAPLLEGTVDDWPDRTMFVERQSDRPALEASVKGRGQYPHYAMLSEKWRMVDGEIYDIDNDPGQSTDLSAQHPNVVADMRSKYEEYFADVFADDVDYERFQIGVAEENPTRLTVRDWHPTDGNVIWKQEQLGDDLLEINGFWAVNVVRAGRYQVRLSRFPTDAPAPMGATNARIRIGDIDAAQSINSDDTSVLFDVELPAGNALLQSWLSDDRTSTRRGAYFADIQLMEKLDQPR</sequence>
<dbReference type="PANTHER" id="PTHR42693:SF53">
    <property type="entry name" value="ENDO-4-O-SULFATASE"/>
    <property type="match status" value="1"/>
</dbReference>
<gene>
    <name evidence="6" type="primary">atsA_58</name>
    <name evidence="6" type="ORF">Poly51_34070</name>
</gene>
<reference evidence="6 7" key="1">
    <citation type="submission" date="2019-02" db="EMBL/GenBank/DDBJ databases">
        <title>Deep-cultivation of Planctomycetes and their phenomic and genomic characterization uncovers novel biology.</title>
        <authorList>
            <person name="Wiegand S."/>
            <person name="Jogler M."/>
            <person name="Boedeker C."/>
            <person name="Pinto D."/>
            <person name="Vollmers J."/>
            <person name="Rivas-Marin E."/>
            <person name="Kohn T."/>
            <person name="Peeters S.H."/>
            <person name="Heuer A."/>
            <person name="Rast P."/>
            <person name="Oberbeckmann S."/>
            <person name="Bunk B."/>
            <person name="Jeske O."/>
            <person name="Meyerdierks A."/>
            <person name="Storesund J.E."/>
            <person name="Kallscheuer N."/>
            <person name="Luecker S."/>
            <person name="Lage O.M."/>
            <person name="Pohl T."/>
            <person name="Merkel B.J."/>
            <person name="Hornburger P."/>
            <person name="Mueller R.-W."/>
            <person name="Bruemmer F."/>
            <person name="Labrenz M."/>
            <person name="Spormann A.M."/>
            <person name="Op Den Camp H."/>
            <person name="Overmann J."/>
            <person name="Amann R."/>
            <person name="Jetten M.S.M."/>
            <person name="Mascher T."/>
            <person name="Medema M.H."/>
            <person name="Devos D.P."/>
            <person name="Kaster A.-K."/>
            <person name="Ovreas L."/>
            <person name="Rohde M."/>
            <person name="Galperin M.Y."/>
            <person name="Jogler C."/>
        </authorList>
    </citation>
    <scope>NUCLEOTIDE SEQUENCE [LARGE SCALE GENOMIC DNA]</scope>
    <source>
        <strain evidence="6 7">Poly51</strain>
    </source>
</reference>
<dbReference type="FunFam" id="3.40.720.10:FF:000070">
    <property type="entry name" value="Arylsulfatase A"/>
    <property type="match status" value="1"/>
</dbReference>
<keyword evidence="7" id="KW-1185">Reference proteome</keyword>
<dbReference type="InterPro" id="IPR017850">
    <property type="entry name" value="Alkaline_phosphatase_core_sf"/>
</dbReference>
<evidence type="ECO:0000256" key="1">
    <source>
        <dbReference type="ARBA" id="ARBA00008779"/>
    </source>
</evidence>
<dbReference type="EMBL" id="SJPW01000004">
    <property type="protein sequence ID" value="TWU54688.1"/>
    <property type="molecule type" value="Genomic_DNA"/>
</dbReference>
<dbReference type="GO" id="GO:0046872">
    <property type="term" value="F:metal ion binding"/>
    <property type="evidence" value="ECO:0007669"/>
    <property type="project" value="UniProtKB-KW"/>
</dbReference>
<dbReference type="Pfam" id="PF00884">
    <property type="entry name" value="Sulfatase"/>
    <property type="match status" value="1"/>
</dbReference>
<dbReference type="CDD" id="cd16146">
    <property type="entry name" value="ARS_like"/>
    <property type="match status" value="1"/>
</dbReference>
<evidence type="ECO:0000256" key="3">
    <source>
        <dbReference type="ARBA" id="ARBA00022801"/>
    </source>
</evidence>
<dbReference type="PANTHER" id="PTHR42693">
    <property type="entry name" value="ARYLSULFATASE FAMILY MEMBER"/>
    <property type="match status" value="1"/>
</dbReference>
<dbReference type="PROSITE" id="PS00523">
    <property type="entry name" value="SULFATASE_1"/>
    <property type="match status" value="1"/>
</dbReference>
<dbReference type="RefSeq" id="WP_146458864.1">
    <property type="nucleotide sequence ID" value="NZ_SJPW01000004.1"/>
</dbReference>
<dbReference type="GO" id="GO:0004065">
    <property type="term" value="F:arylsulfatase activity"/>
    <property type="evidence" value="ECO:0007669"/>
    <property type="project" value="UniProtKB-EC"/>
</dbReference>
<keyword evidence="2" id="KW-0479">Metal-binding</keyword>
<protein>
    <submittedName>
        <fullName evidence="6">Arylsulfatase</fullName>
        <ecNumber evidence="6">3.1.6.1</ecNumber>
    </submittedName>
</protein>
<evidence type="ECO:0000256" key="2">
    <source>
        <dbReference type="ARBA" id="ARBA00022723"/>
    </source>
</evidence>
<name>A0A5C6EZY6_9BACT</name>
<comment type="caution">
    <text evidence="6">The sequence shown here is derived from an EMBL/GenBank/DDBJ whole genome shotgun (WGS) entry which is preliminary data.</text>
</comment>
<evidence type="ECO:0000256" key="4">
    <source>
        <dbReference type="ARBA" id="ARBA00022837"/>
    </source>
</evidence>
<accession>A0A5C6EZY6</accession>
<organism evidence="6 7">
    <name type="scientific">Rubripirellula tenax</name>
    <dbReference type="NCBI Taxonomy" id="2528015"/>
    <lineage>
        <taxon>Bacteria</taxon>
        <taxon>Pseudomonadati</taxon>
        <taxon>Planctomycetota</taxon>
        <taxon>Planctomycetia</taxon>
        <taxon>Pirellulales</taxon>
        <taxon>Pirellulaceae</taxon>
        <taxon>Rubripirellula</taxon>
    </lineage>
</organism>